<sequence length="177" mass="19726">MFKTITLVLLLAINFSQAQIPNNITGSKISLDDAKQILAHHNKVRKNVRAAALVWSPKLSAYAQSWANYLASSNNCEIKHRAECGENGKNYGENIFWGSSSDAYKPIDASISWYSEIKNYSRRKVNESNWETTGHYTQMVWKDTKEVGVGVAICANGAIIVVANYYPAGNVIGQYPY</sequence>
<protein>
    <submittedName>
        <fullName evidence="2">Cysteine-rich secretory protein family protein</fullName>
    </submittedName>
</protein>
<dbReference type="SUPFAM" id="SSF55797">
    <property type="entry name" value="PR-1-like"/>
    <property type="match status" value="1"/>
</dbReference>
<dbReference type="InterPro" id="IPR001283">
    <property type="entry name" value="CRISP-related"/>
</dbReference>
<comment type="caution">
    <text evidence="2">The sequence shown here is derived from an EMBL/GenBank/DDBJ whole genome shotgun (WGS) entry which is preliminary data.</text>
</comment>
<name>A0A1J5STM8_9ZZZZ</name>
<dbReference type="Gene3D" id="3.40.33.10">
    <property type="entry name" value="CAP"/>
    <property type="match status" value="1"/>
</dbReference>
<dbReference type="InterPro" id="IPR035940">
    <property type="entry name" value="CAP_sf"/>
</dbReference>
<proteinExistence type="predicted"/>
<accession>A0A1J5STM8</accession>
<evidence type="ECO:0000259" key="1">
    <source>
        <dbReference type="SMART" id="SM00198"/>
    </source>
</evidence>
<organism evidence="2">
    <name type="scientific">mine drainage metagenome</name>
    <dbReference type="NCBI Taxonomy" id="410659"/>
    <lineage>
        <taxon>unclassified sequences</taxon>
        <taxon>metagenomes</taxon>
        <taxon>ecological metagenomes</taxon>
    </lineage>
</organism>
<dbReference type="GO" id="GO:0005576">
    <property type="term" value="C:extracellular region"/>
    <property type="evidence" value="ECO:0007669"/>
    <property type="project" value="InterPro"/>
</dbReference>
<reference evidence="2" key="1">
    <citation type="submission" date="2016-10" db="EMBL/GenBank/DDBJ databases">
        <title>Sequence of Gallionella enrichment culture.</title>
        <authorList>
            <person name="Poehlein A."/>
            <person name="Muehling M."/>
            <person name="Daniel R."/>
        </authorList>
    </citation>
    <scope>NUCLEOTIDE SEQUENCE</scope>
</reference>
<dbReference type="AlphaFoldDB" id="A0A1J5STM8"/>
<dbReference type="EMBL" id="MLJW01000053">
    <property type="protein sequence ID" value="OIR04972.1"/>
    <property type="molecule type" value="Genomic_DNA"/>
</dbReference>
<dbReference type="PRINTS" id="PR00837">
    <property type="entry name" value="V5TPXLIKE"/>
</dbReference>
<feature type="domain" description="SCP" evidence="1">
    <location>
        <begin position="32"/>
        <end position="173"/>
    </location>
</feature>
<dbReference type="Pfam" id="PF00188">
    <property type="entry name" value="CAP"/>
    <property type="match status" value="1"/>
</dbReference>
<dbReference type="PROSITE" id="PS01009">
    <property type="entry name" value="CRISP_1"/>
    <property type="match status" value="1"/>
</dbReference>
<dbReference type="SMART" id="SM00198">
    <property type="entry name" value="SCP"/>
    <property type="match status" value="1"/>
</dbReference>
<dbReference type="FunFam" id="3.40.33.10:FF:000010">
    <property type="entry name" value="Predicted protein"/>
    <property type="match status" value="1"/>
</dbReference>
<dbReference type="InterPro" id="IPR034113">
    <property type="entry name" value="SCP_GAPR1-like"/>
</dbReference>
<gene>
    <name evidence="2" type="ORF">GALL_127880</name>
</gene>
<evidence type="ECO:0000313" key="2">
    <source>
        <dbReference type="EMBL" id="OIR04972.1"/>
    </source>
</evidence>
<dbReference type="CDD" id="cd05382">
    <property type="entry name" value="CAP_GAPR1-like"/>
    <property type="match status" value="1"/>
</dbReference>
<dbReference type="InterPro" id="IPR018244">
    <property type="entry name" value="Allrgn_V5/Tpx1_CS"/>
</dbReference>
<dbReference type="InterPro" id="IPR014044">
    <property type="entry name" value="CAP_dom"/>
</dbReference>
<dbReference type="PANTHER" id="PTHR10334">
    <property type="entry name" value="CYSTEINE-RICH SECRETORY PROTEIN-RELATED"/>
    <property type="match status" value="1"/>
</dbReference>